<reference evidence="1" key="1">
    <citation type="journal article" date="2021" name="Proc. Natl. Acad. Sci. U.S.A.">
        <title>A Catalog of Tens of Thousands of Viruses from Human Metagenomes Reveals Hidden Associations with Chronic Diseases.</title>
        <authorList>
            <person name="Tisza M.J."/>
            <person name="Buck C.B."/>
        </authorList>
    </citation>
    <scope>NUCLEOTIDE SEQUENCE</scope>
    <source>
        <strain evidence="1">CtsNK10</strain>
    </source>
</reference>
<organism evidence="1">
    <name type="scientific">Podoviridae sp. ctsNK10</name>
    <dbReference type="NCBI Taxonomy" id="2826582"/>
    <lineage>
        <taxon>Viruses</taxon>
        <taxon>Duplodnaviria</taxon>
        <taxon>Heunggongvirae</taxon>
        <taxon>Uroviricota</taxon>
        <taxon>Caudoviricetes</taxon>
    </lineage>
</organism>
<accession>A0A8S5NKU6</accession>
<protein>
    <submittedName>
        <fullName evidence="1">Uncharacterized protein</fullName>
    </submittedName>
</protein>
<proteinExistence type="predicted"/>
<evidence type="ECO:0000313" key="1">
    <source>
        <dbReference type="EMBL" id="DAD95429.1"/>
    </source>
</evidence>
<dbReference type="EMBL" id="BK015191">
    <property type="protein sequence ID" value="DAD95429.1"/>
    <property type="molecule type" value="Genomic_DNA"/>
</dbReference>
<name>A0A8S5NKU6_9CAUD</name>
<sequence>MARRLQILHHQMVLVGRSHIVLMEEIHGPQYHLIRFKQKVIMECCLKQQMEQ</sequence>